<dbReference type="Proteomes" id="UP000001292">
    <property type="component" value="Unassembled WGS sequence"/>
</dbReference>
<feature type="region of interest" description="Disordered" evidence="1">
    <location>
        <begin position="53"/>
        <end position="72"/>
    </location>
</feature>
<evidence type="ECO:0000313" key="3">
    <source>
        <dbReference type="Proteomes" id="UP000001292"/>
    </source>
</evidence>
<dbReference type="AlphaFoldDB" id="B4ILM8"/>
<gene>
    <name evidence="2" type="primary">Dsec\GM23422</name>
    <name evidence="2" type="ORF">Dsec_GM23422</name>
</gene>
<name>B4ILM8_DROSE</name>
<sequence>MMVALVSGGALLEHTTLDMLPQLMSLLMQKLPAVQQLTSRLMKSVPERKPAISTTASCSRYADQKDDPNKEEEAFCGGATQITQGEECVSYLQELGWEPPV</sequence>
<accession>B4ILM8</accession>
<evidence type="ECO:0000313" key="2">
    <source>
        <dbReference type="EMBL" id="EDW54706.1"/>
    </source>
</evidence>
<reference evidence="2 3" key="1">
    <citation type="journal article" date="2007" name="Nature">
        <title>Evolution of genes and genomes on the Drosophila phylogeny.</title>
        <authorList>
            <consortium name="Drosophila 12 Genomes Consortium"/>
            <person name="Clark A.G."/>
            <person name="Eisen M.B."/>
            <person name="Smith D.R."/>
            <person name="Bergman C.M."/>
            <person name="Oliver B."/>
            <person name="Markow T.A."/>
            <person name="Kaufman T.C."/>
            <person name="Kellis M."/>
            <person name="Gelbart W."/>
            <person name="Iyer V.N."/>
            <person name="Pollard D.A."/>
            <person name="Sackton T.B."/>
            <person name="Larracuente A.M."/>
            <person name="Singh N.D."/>
            <person name="Abad J.P."/>
            <person name="Abt D.N."/>
            <person name="Adryan B."/>
            <person name="Aguade M."/>
            <person name="Akashi H."/>
            <person name="Anderson W.W."/>
            <person name="Aquadro C.F."/>
            <person name="Ardell D.H."/>
            <person name="Arguello R."/>
            <person name="Artieri C.G."/>
            <person name="Barbash D.A."/>
            <person name="Barker D."/>
            <person name="Barsanti P."/>
            <person name="Batterham P."/>
            <person name="Batzoglou S."/>
            <person name="Begun D."/>
            <person name="Bhutkar A."/>
            <person name="Blanco E."/>
            <person name="Bosak S.A."/>
            <person name="Bradley R.K."/>
            <person name="Brand A.D."/>
            <person name="Brent M.R."/>
            <person name="Brooks A.N."/>
            <person name="Brown R.H."/>
            <person name="Butlin R.K."/>
            <person name="Caggese C."/>
            <person name="Calvi B.R."/>
            <person name="Bernardo de Carvalho A."/>
            <person name="Caspi A."/>
            <person name="Castrezana S."/>
            <person name="Celniker S.E."/>
            <person name="Chang J.L."/>
            <person name="Chapple C."/>
            <person name="Chatterji S."/>
            <person name="Chinwalla A."/>
            <person name="Civetta A."/>
            <person name="Clifton S.W."/>
            <person name="Comeron J.M."/>
            <person name="Costello J.C."/>
            <person name="Coyne J.A."/>
            <person name="Daub J."/>
            <person name="David R.G."/>
            <person name="Delcher A.L."/>
            <person name="Delehaunty K."/>
            <person name="Do C.B."/>
            <person name="Ebling H."/>
            <person name="Edwards K."/>
            <person name="Eickbush T."/>
            <person name="Evans J.D."/>
            <person name="Filipski A."/>
            <person name="Findeiss S."/>
            <person name="Freyhult E."/>
            <person name="Fulton L."/>
            <person name="Fulton R."/>
            <person name="Garcia A.C."/>
            <person name="Gardiner A."/>
            <person name="Garfield D.A."/>
            <person name="Garvin B.E."/>
            <person name="Gibson G."/>
            <person name="Gilbert D."/>
            <person name="Gnerre S."/>
            <person name="Godfrey J."/>
            <person name="Good R."/>
            <person name="Gotea V."/>
            <person name="Gravely B."/>
            <person name="Greenberg A.J."/>
            <person name="Griffiths-Jones S."/>
            <person name="Gross S."/>
            <person name="Guigo R."/>
            <person name="Gustafson E.A."/>
            <person name="Haerty W."/>
            <person name="Hahn M.W."/>
            <person name="Halligan D.L."/>
            <person name="Halpern A.L."/>
            <person name="Halter G.M."/>
            <person name="Han M.V."/>
            <person name="Heger A."/>
            <person name="Hillier L."/>
            <person name="Hinrichs A.S."/>
            <person name="Holmes I."/>
            <person name="Hoskins R.A."/>
            <person name="Hubisz M.J."/>
            <person name="Hultmark D."/>
            <person name="Huntley M.A."/>
            <person name="Jaffe D.B."/>
            <person name="Jagadeeshan S."/>
            <person name="Jeck W.R."/>
            <person name="Johnson J."/>
            <person name="Jones C.D."/>
            <person name="Jordan W.C."/>
            <person name="Karpen G.H."/>
            <person name="Kataoka E."/>
            <person name="Keightley P.D."/>
            <person name="Kheradpour P."/>
            <person name="Kirkness E.F."/>
            <person name="Koerich L.B."/>
            <person name="Kristiansen K."/>
            <person name="Kudrna D."/>
            <person name="Kulathinal R.J."/>
            <person name="Kumar S."/>
            <person name="Kwok R."/>
            <person name="Lander E."/>
            <person name="Langley C.H."/>
            <person name="Lapoint R."/>
            <person name="Lazzaro B.P."/>
            <person name="Lee S.J."/>
            <person name="Levesque L."/>
            <person name="Li R."/>
            <person name="Lin C.F."/>
            <person name="Lin M.F."/>
            <person name="Lindblad-Toh K."/>
            <person name="Llopart A."/>
            <person name="Long M."/>
            <person name="Low L."/>
            <person name="Lozovsky E."/>
            <person name="Lu J."/>
            <person name="Luo M."/>
            <person name="Machado C.A."/>
            <person name="Makalowski W."/>
            <person name="Marzo M."/>
            <person name="Matsuda M."/>
            <person name="Matzkin L."/>
            <person name="McAllister B."/>
            <person name="McBride C.S."/>
            <person name="McKernan B."/>
            <person name="McKernan K."/>
            <person name="Mendez-Lago M."/>
            <person name="Minx P."/>
            <person name="Mollenhauer M.U."/>
            <person name="Montooth K."/>
            <person name="Mount S.M."/>
            <person name="Mu X."/>
            <person name="Myers E."/>
            <person name="Negre B."/>
            <person name="Newfeld S."/>
            <person name="Nielsen R."/>
            <person name="Noor M.A."/>
            <person name="O'Grady P."/>
            <person name="Pachter L."/>
            <person name="Papaceit M."/>
            <person name="Parisi M.J."/>
            <person name="Parisi M."/>
            <person name="Parts L."/>
            <person name="Pedersen J.S."/>
            <person name="Pesole G."/>
            <person name="Phillippy A.M."/>
            <person name="Ponting C.P."/>
            <person name="Pop M."/>
            <person name="Porcelli D."/>
            <person name="Powell J.R."/>
            <person name="Prohaska S."/>
            <person name="Pruitt K."/>
            <person name="Puig M."/>
            <person name="Quesneville H."/>
            <person name="Ram K.R."/>
            <person name="Rand D."/>
            <person name="Rasmussen M.D."/>
            <person name="Reed L.K."/>
            <person name="Reenan R."/>
            <person name="Reily A."/>
            <person name="Remington K.A."/>
            <person name="Rieger T.T."/>
            <person name="Ritchie M.G."/>
            <person name="Robin C."/>
            <person name="Rogers Y.H."/>
            <person name="Rohde C."/>
            <person name="Rozas J."/>
            <person name="Rubenfield M.J."/>
            <person name="Ruiz A."/>
            <person name="Russo S."/>
            <person name="Salzberg S.L."/>
            <person name="Sanchez-Gracia A."/>
            <person name="Saranga D.J."/>
            <person name="Sato H."/>
            <person name="Schaeffer S.W."/>
            <person name="Schatz M.C."/>
            <person name="Schlenke T."/>
            <person name="Schwartz R."/>
            <person name="Segarra C."/>
            <person name="Singh R.S."/>
            <person name="Sirot L."/>
            <person name="Sirota M."/>
            <person name="Sisneros N.B."/>
            <person name="Smith C.D."/>
            <person name="Smith T.F."/>
            <person name="Spieth J."/>
            <person name="Stage D.E."/>
            <person name="Stark A."/>
            <person name="Stephan W."/>
            <person name="Strausberg R.L."/>
            <person name="Strempel S."/>
            <person name="Sturgill D."/>
            <person name="Sutton G."/>
            <person name="Sutton G.G."/>
            <person name="Tao W."/>
            <person name="Teichmann S."/>
            <person name="Tobari Y.N."/>
            <person name="Tomimura Y."/>
            <person name="Tsolas J.M."/>
            <person name="Valente V.L."/>
            <person name="Venter E."/>
            <person name="Venter J.C."/>
            <person name="Vicario S."/>
            <person name="Vieira F.G."/>
            <person name="Vilella A.J."/>
            <person name="Villasante A."/>
            <person name="Walenz B."/>
            <person name="Wang J."/>
            <person name="Wasserman M."/>
            <person name="Watts T."/>
            <person name="Wilson D."/>
            <person name="Wilson R.K."/>
            <person name="Wing R.A."/>
            <person name="Wolfner M.F."/>
            <person name="Wong A."/>
            <person name="Wong G.K."/>
            <person name="Wu C.I."/>
            <person name="Wu G."/>
            <person name="Yamamoto D."/>
            <person name="Yang H.P."/>
            <person name="Yang S.P."/>
            <person name="Yorke J.A."/>
            <person name="Yoshida K."/>
            <person name="Zdobnov E."/>
            <person name="Zhang P."/>
            <person name="Zhang Y."/>
            <person name="Zimin A.V."/>
            <person name="Baldwin J."/>
            <person name="Abdouelleil A."/>
            <person name="Abdulkadir J."/>
            <person name="Abebe A."/>
            <person name="Abera B."/>
            <person name="Abreu J."/>
            <person name="Acer S.C."/>
            <person name="Aftuck L."/>
            <person name="Alexander A."/>
            <person name="An P."/>
            <person name="Anderson E."/>
            <person name="Anderson S."/>
            <person name="Arachi H."/>
            <person name="Azer M."/>
            <person name="Bachantsang P."/>
            <person name="Barry A."/>
            <person name="Bayul T."/>
            <person name="Berlin A."/>
            <person name="Bessette D."/>
            <person name="Bloom T."/>
            <person name="Blye J."/>
            <person name="Boguslavskiy L."/>
            <person name="Bonnet C."/>
            <person name="Boukhgalter B."/>
            <person name="Bourzgui I."/>
            <person name="Brown A."/>
            <person name="Cahill P."/>
            <person name="Channer S."/>
            <person name="Cheshatsang Y."/>
            <person name="Chuda L."/>
            <person name="Citroen M."/>
            <person name="Collymore A."/>
            <person name="Cooke P."/>
            <person name="Costello M."/>
            <person name="D'Aco K."/>
            <person name="Daza R."/>
            <person name="De Haan G."/>
            <person name="DeGray S."/>
            <person name="DeMaso C."/>
            <person name="Dhargay N."/>
            <person name="Dooley K."/>
            <person name="Dooley E."/>
            <person name="Doricent M."/>
            <person name="Dorje P."/>
            <person name="Dorjee K."/>
            <person name="Dupes A."/>
            <person name="Elong R."/>
            <person name="Falk J."/>
            <person name="Farina A."/>
            <person name="Faro S."/>
            <person name="Ferguson D."/>
            <person name="Fisher S."/>
            <person name="Foley C.D."/>
            <person name="Franke A."/>
            <person name="Friedrich D."/>
            <person name="Gadbois L."/>
            <person name="Gearin G."/>
            <person name="Gearin C.R."/>
            <person name="Giannoukos G."/>
            <person name="Goode T."/>
            <person name="Graham J."/>
            <person name="Grandbois E."/>
            <person name="Grewal S."/>
            <person name="Gyaltsen K."/>
            <person name="Hafez N."/>
            <person name="Hagos B."/>
            <person name="Hall J."/>
            <person name="Henson C."/>
            <person name="Hollinger A."/>
            <person name="Honan T."/>
            <person name="Huard M.D."/>
            <person name="Hughes L."/>
            <person name="Hurhula B."/>
            <person name="Husby M.E."/>
            <person name="Kamat A."/>
            <person name="Kanga B."/>
            <person name="Kashin S."/>
            <person name="Khazanovich D."/>
            <person name="Kisner P."/>
            <person name="Lance K."/>
            <person name="Lara M."/>
            <person name="Lee W."/>
            <person name="Lennon N."/>
            <person name="Letendre F."/>
            <person name="LeVine R."/>
            <person name="Lipovsky A."/>
            <person name="Liu X."/>
            <person name="Liu J."/>
            <person name="Liu S."/>
            <person name="Lokyitsang T."/>
            <person name="Lokyitsang Y."/>
            <person name="Lubonja R."/>
            <person name="Lui A."/>
            <person name="MacDonald P."/>
            <person name="Magnisalis V."/>
            <person name="Maru K."/>
            <person name="Matthews C."/>
            <person name="McCusker W."/>
            <person name="McDonough S."/>
            <person name="Mehta T."/>
            <person name="Meldrim J."/>
            <person name="Meneus L."/>
            <person name="Mihai O."/>
            <person name="Mihalev A."/>
            <person name="Mihova T."/>
            <person name="Mittelman R."/>
            <person name="Mlenga V."/>
            <person name="Montmayeur A."/>
            <person name="Mulrain L."/>
            <person name="Navidi A."/>
            <person name="Naylor J."/>
            <person name="Negash T."/>
            <person name="Nguyen T."/>
            <person name="Nguyen N."/>
            <person name="Nicol R."/>
            <person name="Norbu C."/>
            <person name="Norbu N."/>
            <person name="Novod N."/>
            <person name="O'Neill B."/>
            <person name="Osman S."/>
            <person name="Markiewicz E."/>
            <person name="Oyono O.L."/>
            <person name="Patti C."/>
            <person name="Phunkhang P."/>
            <person name="Pierre F."/>
            <person name="Priest M."/>
            <person name="Raghuraman S."/>
            <person name="Rege F."/>
            <person name="Reyes R."/>
            <person name="Rise C."/>
            <person name="Rogov P."/>
            <person name="Ross K."/>
            <person name="Ryan E."/>
            <person name="Settipalli S."/>
            <person name="Shea T."/>
            <person name="Sherpa N."/>
            <person name="Shi L."/>
            <person name="Shih D."/>
            <person name="Sparrow T."/>
            <person name="Spaulding J."/>
            <person name="Stalker J."/>
            <person name="Stange-Thomann N."/>
            <person name="Stavropoulos S."/>
            <person name="Stone C."/>
            <person name="Strader C."/>
            <person name="Tesfaye S."/>
            <person name="Thomson T."/>
            <person name="Thoulutsang Y."/>
            <person name="Thoulutsang D."/>
            <person name="Topham K."/>
            <person name="Topping I."/>
            <person name="Tsamla T."/>
            <person name="Vassiliev H."/>
            <person name="Vo A."/>
            <person name="Wangchuk T."/>
            <person name="Wangdi T."/>
            <person name="Weiand M."/>
            <person name="Wilkinson J."/>
            <person name="Wilson A."/>
            <person name="Yadav S."/>
            <person name="Young G."/>
            <person name="Yu Q."/>
            <person name="Zembek L."/>
            <person name="Zhong D."/>
            <person name="Zimmer A."/>
            <person name="Zwirko Z."/>
            <person name="Jaffe D.B."/>
            <person name="Alvarez P."/>
            <person name="Brockman W."/>
            <person name="Butler J."/>
            <person name="Chin C."/>
            <person name="Gnerre S."/>
            <person name="Grabherr M."/>
            <person name="Kleber M."/>
            <person name="Mauceli E."/>
            <person name="MacCallum I."/>
        </authorList>
    </citation>
    <scope>NUCLEOTIDE SEQUENCE [LARGE SCALE GENOMIC DNA]</scope>
    <source>
        <strain evidence="3">Rob3c / Tucson 14021-0248.25</strain>
    </source>
</reference>
<dbReference type="HOGENOM" id="CLU_2294571_0_0_1"/>
<organism evidence="3">
    <name type="scientific">Drosophila sechellia</name>
    <name type="common">Fruit fly</name>
    <dbReference type="NCBI Taxonomy" id="7238"/>
    <lineage>
        <taxon>Eukaryota</taxon>
        <taxon>Metazoa</taxon>
        <taxon>Ecdysozoa</taxon>
        <taxon>Arthropoda</taxon>
        <taxon>Hexapoda</taxon>
        <taxon>Insecta</taxon>
        <taxon>Pterygota</taxon>
        <taxon>Neoptera</taxon>
        <taxon>Endopterygota</taxon>
        <taxon>Diptera</taxon>
        <taxon>Brachycera</taxon>
        <taxon>Muscomorpha</taxon>
        <taxon>Ephydroidea</taxon>
        <taxon>Drosophilidae</taxon>
        <taxon>Drosophila</taxon>
        <taxon>Sophophora</taxon>
    </lineage>
</organism>
<keyword evidence="3" id="KW-1185">Reference proteome</keyword>
<protein>
    <submittedName>
        <fullName evidence="2">GM23422</fullName>
    </submittedName>
</protein>
<dbReference type="EMBL" id="CH480879">
    <property type="protein sequence ID" value="EDW54706.1"/>
    <property type="molecule type" value="Genomic_DNA"/>
</dbReference>
<feature type="compositionally biased region" description="Basic and acidic residues" evidence="1">
    <location>
        <begin position="62"/>
        <end position="72"/>
    </location>
</feature>
<evidence type="ECO:0000256" key="1">
    <source>
        <dbReference type="SAM" id="MobiDB-lite"/>
    </source>
</evidence>
<proteinExistence type="predicted"/>